<feature type="non-terminal residue" evidence="1">
    <location>
        <position position="67"/>
    </location>
</feature>
<dbReference type="GO" id="GO:0003677">
    <property type="term" value="F:DNA binding"/>
    <property type="evidence" value="ECO:0007669"/>
    <property type="project" value="UniProtKB-KW"/>
</dbReference>
<sequence>MTVLTTRVLNRTYLRRQLLAERHPRPAAEIVGHLVAVQGQESDSPYLGLWARSSTFEIEELTGRSSP</sequence>
<reference evidence="2" key="1">
    <citation type="journal article" date="2019" name="Int. J. Syst. Evol. Microbiol.">
        <title>The Global Catalogue of Microorganisms (GCM) 10K type strain sequencing project: providing services to taxonomists for standard genome sequencing and annotation.</title>
        <authorList>
            <consortium name="The Broad Institute Genomics Platform"/>
            <consortium name="The Broad Institute Genome Sequencing Center for Infectious Disease"/>
            <person name="Wu L."/>
            <person name="Ma J."/>
        </authorList>
    </citation>
    <scope>NUCLEOTIDE SEQUENCE [LARGE SCALE GENOMIC DNA]</scope>
    <source>
        <strain evidence="2">TBRC 5832</strain>
    </source>
</reference>
<proteinExistence type="predicted"/>
<keyword evidence="2" id="KW-1185">Reference proteome</keyword>
<comment type="caution">
    <text evidence="1">The sequence shown here is derived from an EMBL/GenBank/DDBJ whole genome shotgun (WGS) entry which is preliminary data.</text>
</comment>
<evidence type="ECO:0000313" key="1">
    <source>
        <dbReference type="EMBL" id="MFC4070637.1"/>
    </source>
</evidence>
<keyword evidence="1" id="KW-0238">DNA-binding</keyword>
<dbReference type="EMBL" id="JBHSBL010000025">
    <property type="protein sequence ID" value="MFC4070637.1"/>
    <property type="molecule type" value="Genomic_DNA"/>
</dbReference>
<name>A0ABV8J2A7_9ACTN</name>
<protein>
    <submittedName>
        <fullName evidence="1">Winged helix DNA-binding domain-containing protein</fullName>
    </submittedName>
</protein>
<accession>A0ABV8J2A7</accession>
<organism evidence="1 2">
    <name type="scientific">Actinoplanes subglobosus</name>
    <dbReference type="NCBI Taxonomy" id="1547892"/>
    <lineage>
        <taxon>Bacteria</taxon>
        <taxon>Bacillati</taxon>
        <taxon>Actinomycetota</taxon>
        <taxon>Actinomycetes</taxon>
        <taxon>Micromonosporales</taxon>
        <taxon>Micromonosporaceae</taxon>
        <taxon>Actinoplanes</taxon>
    </lineage>
</organism>
<dbReference type="Proteomes" id="UP001595867">
    <property type="component" value="Unassembled WGS sequence"/>
</dbReference>
<gene>
    <name evidence="1" type="ORF">ACFO0C_37370</name>
</gene>
<evidence type="ECO:0000313" key="2">
    <source>
        <dbReference type="Proteomes" id="UP001595867"/>
    </source>
</evidence>